<dbReference type="Gene3D" id="3.40.50.880">
    <property type="match status" value="1"/>
</dbReference>
<comment type="caution">
    <text evidence="9">The sequence shown here is derived from an EMBL/GenBank/DDBJ whole genome shotgun (WGS) entry which is preliminary data.</text>
</comment>
<reference evidence="9 10" key="1">
    <citation type="submission" date="2020-07" db="EMBL/GenBank/DDBJ databases">
        <title>Facklamia lactis sp. nov., isolated from raw milk.</title>
        <authorList>
            <person name="Doll E.V."/>
            <person name="Huptas C."/>
            <person name="Staib L."/>
            <person name="Wenning M."/>
            <person name="Scherer S."/>
        </authorList>
    </citation>
    <scope>NUCLEOTIDE SEQUENCE [LARGE SCALE GENOMIC DNA]</scope>
    <source>
        <strain evidence="9 10">DSM 111018</strain>
    </source>
</reference>
<keyword evidence="7 8" id="KW-0315">Glutamine amidotransferase</keyword>
<comment type="catalytic activity">
    <reaction evidence="8">
        <text>L-glutamine + H2O = L-glutamate + NH4(+)</text>
        <dbReference type="Rhea" id="RHEA:15889"/>
        <dbReference type="ChEBI" id="CHEBI:15377"/>
        <dbReference type="ChEBI" id="CHEBI:28938"/>
        <dbReference type="ChEBI" id="CHEBI:29985"/>
        <dbReference type="ChEBI" id="CHEBI:58359"/>
        <dbReference type="EC" id="3.5.1.2"/>
    </reaction>
</comment>
<evidence type="ECO:0000256" key="2">
    <source>
        <dbReference type="ARBA" id="ARBA00022598"/>
    </source>
</evidence>
<evidence type="ECO:0000313" key="9">
    <source>
        <dbReference type="EMBL" id="MBG9985314.1"/>
    </source>
</evidence>
<dbReference type="NCBIfam" id="TIGR01737">
    <property type="entry name" value="FGAM_synth_I"/>
    <property type="match status" value="1"/>
</dbReference>
<dbReference type="SUPFAM" id="SSF52317">
    <property type="entry name" value="Class I glutamine amidotransferase-like"/>
    <property type="match status" value="1"/>
</dbReference>
<dbReference type="HAMAP" id="MF_00421">
    <property type="entry name" value="PurQ"/>
    <property type="match status" value="1"/>
</dbReference>
<accession>A0ABS0LMQ0</accession>
<comment type="subcellular location">
    <subcellularLocation>
        <location evidence="8">Cytoplasm</location>
    </subcellularLocation>
</comment>
<keyword evidence="6 8" id="KW-0067">ATP-binding</keyword>
<evidence type="ECO:0000256" key="5">
    <source>
        <dbReference type="ARBA" id="ARBA00022801"/>
    </source>
</evidence>
<keyword evidence="2 8" id="KW-0436">Ligase</keyword>
<dbReference type="EMBL" id="JACBXQ010000001">
    <property type="protein sequence ID" value="MBG9985314.1"/>
    <property type="molecule type" value="Genomic_DNA"/>
</dbReference>
<keyword evidence="3 8" id="KW-0547">Nucleotide-binding</keyword>
<keyword evidence="5 8" id="KW-0378">Hydrolase</keyword>
<evidence type="ECO:0000256" key="4">
    <source>
        <dbReference type="ARBA" id="ARBA00022755"/>
    </source>
</evidence>
<evidence type="ECO:0000256" key="6">
    <source>
        <dbReference type="ARBA" id="ARBA00022840"/>
    </source>
</evidence>
<evidence type="ECO:0000256" key="8">
    <source>
        <dbReference type="HAMAP-Rule" id="MF_00421"/>
    </source>
</evidence>
<dbReference type="PANTHER" id="PTHR47552">
    <property type="entry name" value="PHOSPHORIBOSYLFORMYLGLYCINAMIDINE SYNTHASE SUBUNIT PURQ"/>
    <property type="match status" value="1"/>
</dbReference>
<dbReference type="NCBIfam" id="NF002957">
    <property type="entry name" value="PRK03619.1"/>
    <property type="match status" value="1"/>
</dbReference>
<dbReference type="SMART" id="SM01211">
    <property type="entry name" value="GATase_5"/>
    <property type="match status" value="1"/>
</dbReference>
<evidence type="ECO:0000313" key="10">
    <source>
        <dbReference type="Proteomes" id="UP000721415"/>
    </source>
</evidence>
<dbReference type="InterPro" id="IPR010075">
    <property type="entry name" value="PRibForGlyAmidine_synth_PurQ"/>
</dbReference>
<feature type="active site" evidence="8">
    <location>
        <position position="197"/>
    </location>
</feature>
<feature type="active site" evidence="8">
    <location>
        <position position="195"/>
    </location>
</feature>
<dbReference type="Proteomes" id="UP000721415">
    <property type="component" value="Unassembled WGS sequence"/>
</dbReference>
<organism evidence="9 10">
    <name type="scientific">Facklamia lactis</name>
    <dbReference type="NCBI Taxonomy" id="2749967"/>
    <lineage>
        <taxon>Bacteria</taxon>
        <taxon>Bacillati</taxon>
        <taxon>Bacillota</taxon>
        <taxon>Bacilli</taxon>
        <taxon>Lactobacillales</taxon>
        <taxon>Aerococcaceae</taxon>
        <taxon>Facklamia</taxon>
    </lineage>
</organism>
<keyword evidence="10" id="KW-1185">Reference proteome</keyword>
<protein>
    <recommendedName>
        <fullName evidence="8">Phosphoribosylformylglycinamidine synthase subunit PurQ</fullName>
        <shortName evidence="8">FGAM synthase</shortName>
        <ecNumber evidence="8">6.3.5.3</ecNumber>
    </recommendedName>
    <alternativeName>
        <fullName evidence="8">Formylglycinamide ribonucleotide amidotransferase subunit I</fullName>
        <shortName evidence="8">FGAR amidotransferase I</shortName>
        <shortName evidence="8">FGAR-AT I</shortName>
    </alternativeName>
    <alternativeName>
        <fullName evidence="8">Glutaminase PurQ</fullName>
        <ecNumber evidence="8">3.5.1.2</ecNumber>
    </alternativeName>
    <alternativeName>
        <fullName evidence="8">Phosphoribosylformylglycinamidine synthase subunit I</fullName>
    </alternativeName>
</protein>
<dbReference type="Pfam" id="PF13507">
    <property type="entry name" value="GATase_5"/>
    <property type="match status" value="1"/>
</dbReference>
<comment type="pathway">
    <text evidence="8">Purine metabolism; IMP biosynthesis via de novo pathway; 5-amino-1-(5-phospho-D-ribosyl)imidazole from N(2)-formyl-N(1)-(5-phospho-D-ribosyl)glycinamide: step 1/2.</text>
</comment>
<dbReference type="EC" id="6.3.5.3" evidence="8"/>
<gene>
    <name evidence="8 9" type="primary">purQ</name>
    <name evidence="9" type="ORF">HZY91_00230</name>
</gene>
<dbReference type="PROSITE" id="PS51273">
    <property type="entry name" value="GATASE_TYPE_1"/>
    <property type="match status" value="1"/>
</dbReference>
<proteinExistence type="inferred from homology"/>
<comment type="function">
    <text evidence="8">Part of the phosphoribosylformylglycinamidine synthase complex involved in the purines biosynthetic pathway. Catalyzes the ATP-dependent conversion of formylglycinamide ribonucleotide (FGAR) and glutamine to yield formylglycinamidine ribonucleotide (FGAM) and glutamate. The FGAM synthase complex is composed of three subunits. PurQ produces an ammonia molecule by converting glutamine to glutamate. PurL transfers the ammonia molecule to FGAR to form FGAM in an ATP-dependent manner. PurS interacts with PurQ and PurL and is thought to assist in the transfer of the ammonia molecule from PurQ to PurL.</text>
</comment>
<dbReference type="InterPro" id="IPR029062">
    <property type="entry name" value="Class_I_gatase-like"/>
</dbReference>
<comment type="catalytic activity">
    <reaction evidence="8">
        <text>N(2)-formyl-N(1)-(5-phospho-beta-D-ribosyl)glycinamide + L-glutamine + ATP + H2O = 2-formamido-N(1)-(5-O-phospho-beta-D-ribosyl)acetamidine + L-glutamate + ADP + phosphate + H(+)</text>
        <dbReference type="Rhea" id="RHEA:17129"/>
        <dbReference type="ChEBI" id="CHEBI:15377"/>
        <dbReference type="ChEBI" id="CHEBI:15378"/>
        <dbReference type="ChEBI" id="CHEBI:29985"/>
        <dbReference type="ChEBI" id="CHEBI:30616"/>
        <dbReference type="ChEBI" id="CHEBI:43474"/>
        <dbReference type="ChEBI" id="CHEBI:58359"/>
        <dbReference type="ChEBI" id="CHEBI:147286"/>
        <dbReference type="ChEBI" id="CHEBI:147287"/>
        <dbReference type="ChEBI" id="CHEBI:456216"/>
        <dbReference type="EC" id="6.3.5.3"/>
    </reaction>
</comment>
<dbReference type="CDD" id="cd01740">
    <property type="entry name" value="GATase1_FGAR_AT"/>
    <property type="match status" value="1"/>
</dbReference>
<feature type="active site" description="Nucleophile" evidence="8">
    <location>
        <position position="86"/>
    </location>
</feature>
<dbReference type="EC" id="3.5.1.2" evidence="8"/>
<dbReference type="PANTHER" id="PTHR47552:SF1">
    <property type="entry name" value="PHOSPHORIBOSYLFORMYLGLYCINAMIDINE SYNTHASE SUBUNIT PURQ"/>
    <property type="match status" value="1"/>
</dbReference>
<evidence type="ECO:0000256" key="1">
    <source>
        <dbReference type="ARBA" id="ARBA00022490"/>
    </source>
</evidence>
<dbReference type="RefSeq" id="WP_197113296.1">
    <property type="nucleotide sequence ID" value="NZ_JACBXQ010000001.1"/>
</dbReference>
<evidence type="ECO:0000256" key="7">
    <source>
        <dbReference type="ARBA" id="ARBA00022962"/>
    </source>
</evidence>
<dbReference type="PIRSF" id="PIRSF001586">
    <property type="entry name" value="FGAM_synth_I"/>
    <property type="match status" value="1"/>
</dbReference>
<keyword evidence="4 8" id="KW-0658">Purine biosynthesis</keyword>
<keyword evidence="1 8" id="KW-0963">Cytoplasm</keyword>
<name>A0ABS0LMQ0_9LACT</name>
<sequence>MKFAVIQFPGSNCDIDAFHAIKDVMDEEVEYVSHNSTNLDQFDAVIVPGGFSFGDYLRCGAIASHSNVMEAVKKFAASGKLVIGICNGFQILTEAGLLPGALIRNHSLKFISKNQPLEVVNDQSAFTNSYEKGQVITVPIAHGEGNYIVSEEELADLEANNQILFRYAGTNPNGSMGDIAGVVNKQGNVMAMMPHPERAVEALINGTDGIGVFQSMIKYYQDKAVQNG</sequence>
<evidence type="ECO:0000256" key="3">
    <source>
        <dbReference type="ARBA" id="ARBA00022741"/>
    </source>
</evidence>
<comment type="subunit">
    <text evidence="8">Part of the FGAM synthase complex composed of 1 PurL, 1 PurQ and 2 PurS subunits.</text>
</comment>